<feature type="domain" description="Peptidase S1" evidence="8">
    <location>
        <begin position="24"/>
        <end position="256"/>
    </location>
</feature>
<dbReference type="AlphaFoldDB" id="A0A7E5VYF2"/>
<dbReference type="OrthoDB" id="9425590at2759"/>
<evidence type="ECO:0000256" key="5">
    <source>
        <dbReference type="ARBA" id="ARBA00023157"/>
    </source>
</evidence>
<dbReference type="PROSITE" id="PS50240">
    <property type="entry name" value="TRYPSIN_DOM"/>
    <property type="match status" value="1"/>
</dbReference>
<reference evidence="10" key="1">
    <citation type="submission" date="2025-08" db="UniProtKB">
        <authorList>
            <consortium name="RefSeq"/>
        </authorList>
    </citation>
    <scope>IDENTIFICATION</scope>
</reference>
<dbReference type="PROSITE" id="PS00135">
    <property type="entry name" value="TRYPSIN_SER"/>
    <property type="match status" value="1"/>
</dbReference>
<dbReference type="GO" id="GO:0006508">
    <property type="term" value="P:proteolysis"/>
    <property type="evidence" value="ECO:0007669"/>
    <property type="project" value="UniProtKB-KW"/>
</dbReference>
<dbReference type="InterPro" id="IPR033116">
    <property type="entry name" value="TRYPSIN_SER"/>
</dbReference>
<dbReference type="InterPro" id="IPR009003">
    <property type="entry name" value="Peptidase_S1_PA"/>
</dbReference>
<keyword evidence="3 6" id="KW-0378">Hydrolase</keyword>
<evidence type="ECO:0000259" key="8">
    <source>
        <dbReference type="PROSITE" id="PS50240"/>
    </source>
</evidence>
<sequence>MRSLVVLALCCAAVAASPKTPSRIVGGNPTTIDKYPSKAGVVYTADNIHFYASCGGAIINNRSILTAAHCTIDFPLFFLRIRVGSTFASSGGEVLPTSASIISPCFNRATLDCDISLVRTSVSIVYSSRVQPAPIAGQFYHLPDEVPVWATGWGDTDPDVPSLSEQLQEVELFTVNQEICRERFLLLDNFITPNMLCAGILDVGGKDQCYGDSGSPVYHNGVIVGICSFTGPCAAPEFPGVNARVSRFSTWIQDNA</sequence>
<dbReference type="SUPFAM" id="SSF50494">
    <property type="entry name" value="Trypsin-like serine proteases"/>
    <property type="match status" value="1"/>
</dbReference>
<dbReference type="PANTHER" id="PTHR24276:SF91">
    <property type="entry name" value="AT26814P-RELATED"/>
    <property type="match status" value="1"/>
</dbReference>
<dbReference type="Gene3D" id="2.40.10.10">
    <property type="entry name" value="Trypsin-like serine proteases"/>
    <property type="match status" value="1"/>
</dbReference>
<accession>A0A7E5VYF2</accession>
<dbReference type="InterPro" id="IPR043504">
    <property type="entry name" value="Peptidase_S1_PA_chymotrypsin"/>
</dbReference>
<dbReference type="InterPro" id="IPR001314">
    <property type="entry name" value="Peptidase_S1A"/>
</dbReference>
<organism evidence="9 10">
    <name type="scientific">Trichoplusia ni</name>
    <name type="common">Cabbage looper</name>
    <dbReference type="NCBI Taxonomy" id="7111"/>
    <lineage>
        <taxon>Eukaryota</taxon>
        <taxon>Metazoa</taxon>
        <taxon>Ecdysozoa</taxon>
        <taxon>Arthropoda</taxon>
        <taxon>Hexapoda</taxon>
        <taxon>Insecta</taxon>
        <taxon>Pterygota</taxon>
        <taxon>Neoptera</taxon>
        <taxon>Endopterygota</taxon>
        <taxon>Lepidoptera</taxon>
        <taxon>Glossata</taxon>
        <taxon>Ditrysia</taxon>
        <taxon>Noctuoidea</taxon>
        <taxon>Noctuidae</taxon>
        <taxon>Plusiinae</taxon>
        <taxon>Trichoplusia</taxon>
    </lineage>
</organism>
<dbReference type="InterPro" id="IPR050430">
    <property type="entry name" value="Peptidase_S1"/>
</dbReference>
<dbReference type="FunCoup" id="A0A7E5VYF2">
    <property type="interactions" value="110"/>
</dbReference>
<evidence type="ECO:0000256" key="4">
    <source>
        <dbReference type="ARBA" id="ARBA00022825"/>
    </source>
</evidence>
<dbReference type="SMART" id="SM00020">
    <property type="entry name" value="Tryp_SPc"/>
    <property type="match status" value="1"/>
</dbReference>
<proteinExistence type="inferred from homology"/>
<feature type="signal peptide" evidence="7">
    <location>
        <begin position="1"/>
        <end position="16"/>
    </location>
</feature>
<keyword evidence="5" id="KW-1015">Disulfide bond</keyword>
<evidence type="ECO:0000313" key="9">
    <source>
        <dbReference type="Proteomes" id="UP000322000"/>
    </source>
</evidence>
<dbReference type="GO" id="GO:0004252">
    <property type="term" value="F:serine-type endopeptidase activity"/>
    <property type="evidence" value="ECO:0007669"/>
    <property type="project" value="InterPro"/>
</dbReference>
<dbReference type="Pfam" id="PF00089">
    <property type="entry name" value="Trypsin"/>
    <property type="match status" value="1"/>
</dbReference>
<keyword evidence="2 6" id="KW-0645">Protease</keyword>
<evidence type="ECO:0000256" key="2">
    <source>
        <dbReference type="ARBA" id="ARBA00022670"/>
    </source>
</evidence>
<evidence type="ECO:0000313" key="10">
    <source>
        <dbReference type="RefSeq" id="XP_026733141.1"/>
    </source>
</evidence>
<dbReference type="Proteomes" id="UP000322000">
    <property type="component" value="Chromosome 9"/>
</dbReference>
<name>A0A7E5VYF2_TRINI</name>
<dbReference type="PANTHER" id="PTHR24276">
    <property type="entry name" value="POLYSERASE-RELATED"/>
    <property type="match status" value="1"/>
</dbReference>
<dbReference type="InParanoid" id="A0A7E5VYF2"/>
<dbReference type="InterPro" id="IPR018114">
    <property type="entry name" value="TRYPSIN_HIS"/>
</dbReference>
<keyword evidence="4 6" id="KW-0720">Serine protease</keyword>
<dbReference type="PRINTS" id="PR00722">
    <property type="entry name" value="CHYMOTRYPSIN"/>
</dbReference>
<feature type="chain" id="PRO_5029002326" evidence="7">
    <location>
        <begin position="17"/>
        <end position="256"/>
    </location>
</feature>
<evidence type="ECO:0000256" key="3">
    <source>
        <dbReference type="ARBA" id="ARBA00022801"/>
    </source>
</evidence>
<dbReference type="RefSeq" id="XP_026733141.1">
    <property type="nucleotide sequence ID" value="XM_026877340.1"/>
</dbReference>
<dbReference type="GeneID" id="113497674"/>
<dbReference type="InterPro" id="IPR001254">
    <property type="entry name" value="Trypsin_dom"/>
</dbReference>
<keyword evidence="7" id="KW-0732">Signal</keyword>
<protein>
    <submittedName>
        <fullName evidence="10">Trypsin CFT-1-like</fullName>
    </submittedName>
</protein>
<keyword evidence="9" id="KW-1185">Reference proteome</keyword>
<dbReference type="CDD" id="cd00190">
    <property type="entry name" value="Tryp_SPc"/>
    <property type="match status" value="1"/>
</dbReference>
<gene>
    <name evidence="10" type="primary">LOC113497674</name>
</gene>
<evidence type="ECO:0000256" key="1">
    <source>
        <dbReference type="ARBA" id="ARBA00007664"/>
    </source>
</evidence>
<dbReference type="PROSITE" id="PS00134">
    <property type="entry name" value="TRYPSIN_HIS"/>
    <property type="match status" value="1"/>
</dbReference>
<evidence type="ECO:0000256" key="6">
    <source>
        <dbReference type="RuleBase" id="RU363034"/>
    </source>
</evidence>
<evidence type="ECO:0000256" key="7">
    <source>
        <dbReference type="SAM" id="SignalP"/>
    </source>
</evidence>
<dbReference type="KEGG" id="tnl:113497674"/>
<comment type="similarity">
    <text evidence="1">Belongs to the peptidase S1 family.</text>
</comment>